<keyword evidence="1" id="KW-0732">Signal</keyword>
<organism evidence="3 4">
    <name type="scientific">Christiangramia forsetii</name>
    <dbReference type="NCBI Taxonomy" id="411153"/>
    <lineage>
        <taxon>Bacteria</taxon>
        <taxon>Pseudomonadati</taxon>
        <taxon>Bacteroidota</taxon>
        <taxon>Flavobacteriia</taxon>
        <taxon>Flavobacteriales</taxon>
        <taxon>Flavobacteriaceae</taxon>
        <taxon>Christiangramia</taxon>
    </lineage>
</organism>
<comment type="caution">
    <text evidence="3">The sequence shown here is derived from an EMBL/GenBank/DDBJ whole genome shotgun (WGS) entry which is preliminary data.</text>
</comment>
<evidence type="ECO:0000313" key="3">
    <source>
        <dbReference type="EMBL" id="GGG38735.1"/>
    </source>
</evidence>
<keyword evidence="4" id="KW-1185">Reference proteome</keyword>
<feature type="signal peptide" evidence="1">
    <location>
        <begin position="1"/>
        <end position="21"/>
    </location>
</feature>
<dbReference type="Proteomes" id="UP000605733">
    <property type="component" value="Unassembled WGS sequence"/>
</dbReference>
<evidence type="ECO:0000259" key="2">
    <source>
        <dbReference type="Pfam" id="PF13648"/>
    </source>
</evidence>
<reference evidence="4" key="1">
    <citation type="journal article" date="2019" name="Int. J. Syst. Evol. Microbiol.">
        <title>The Global Catalogue of Microorganisms (GCM) 10K type strain sequencing project: providing services to taxonomists for standard genome sequencing and annotation.</title>
        <authorList>
            <consortium name="The Broad Institute Genomics Platform"/>
            <consortium name="The Broad Institute Genome Sequencing Center for Infectious Disease"/>
            <person name="Wu L."/>
            <person name="Ma J."/>
        </authorList>
    </citation>
    <scope>NUCLEOTIDE SEQUENCE [LARGE SCALE GENOMIC DNA]</scope>
    <source>
        <strain evidence="4">CGMCC 1.15422</strain>
    </source>
</reference>
<name>A0ABQ1WMR5_9FLAO</name>
<sequence>MKTIRFSVFALLFVFFTSCSSDDDAPDVDTSMLTGEWNIEAFNYSGETTGNFEGIDISSNFDGIGENINATLSFNDDKTFNMAGSYDVRLSAEGLTEVVPIDNASSSGTWKIEGDYIITSQTIGQVQGQGVAGPQEGRMRISEVTQNRMVLIIDQESTTTQGGMEFTMKMDGKYVLTK</sequence>
<dbReference type="InterPro" id="IPR024311">
    <property type="entry name" value="Lipocalin-like"/>
</dbReference>
<dbReference type="RefSeq" id="WP_011709771.1">
    <property type="nucleotide sequence ID" value="NZ_BMIX01000005.1"/>
</dbReference>
<feature type="domain" description="Lipocalin-like" evidence="2">
    <location>
        <begin position="33"/>
        <end position="151"/>
    </location>
</feature>
<dbReference type="EMBL" id="BMIX01000005">
    <property type="protein sequence ID" value="GGG38735.1"/>
    <property type="molecule type" value="Genomic_DNA"/>
</dbReference>
<proteinExistence type="predicted"/>
<evidence type="ECO:0000256" key="1">
    <source>
        <dbReference type="SAM" id="SignalP"/>
    </source>
</evidence>
<accession>A0ABQ1WMR5</accession>
<evidence type="ECO:0000313" key="4">
    <source>
        <dbReference type="Proteomes" id="UP000605733"/>
    </source>
</evidence>
<feature type="chain" id="PRO_5045277686" description="Lipocalin-like domain-containing protein" evidence="1">
    <location>
        <begin position="22"/>
        <end position="178"/>
    </location>
</feature>
<dbReference type="Pfam" id="PF13648">
    <property type="entry name" value="Lipocalin_4"/>
    <property type="match status" value="1"/>
</dbReference>
<gene>
    <name evidence="3" type="ORF">GCM10011532_23180</name>
</gene>
<protein>
    <recommendedName>
        <fullName evidence="2">Lipocalin-like domain-containing protein</fullName>
    </recommendedName>
</protein>
<dbReference type="PROSITE" id="PS51257">
    <property type="entry name" value="PROKAR_LIPOPROTEIN"/>
    <property type="match status" value="1"/>
</dbReference>